<sequence>MGRILFFLILAGVAYIVFKSWQRKQVSGAGGMSSREKVSHNPREVIYPCKHCGAYSPLSEGVMLQGRFYCSADHAKLAGEKMVN</sequence>
<gene>
    <name evidence="1" type="ORF">GCM10007875_11880</name>
</gene>
<evidence type="ECO:0000313" key="2">
    <source>
        <dbReference type="Proteomes" id="UP001156664"/>
    </source>
</evidence>
<dbReference type="InterPro" id="IPR049708">
    <property type="entry name" value="PP0621-like"/>
</dbReference>
<dbReference type="RefSeq" id="WP_431310080.1">
    <property type="nucleotide sequence ID" value="NZ_BSOJ01000012.1"/>
</dbReference>
<proteinExistence type="predicted"/>
<name>A0ABQ5YRV2_9BURK</name>
<accession>A0ABQ5YRV2</accession>
<organism evidence="1 2">
    <name type="scientific">Limnobacter litoralis</name>
    <dbReference type="NCBI Taxonomy" id="481366"/>
    <lineage>
        <taxon>Bacteria</taxon>
        <taxon>Pseudomonadati</taxon>
        <taxon>Pseudomonadota</taxon>
        <taxon>Betaproteobacteria</taxon>
        <taxon>Burkholderiales</taxon>
        <taxon>Burkholderiaceae</taxon>
        <taxon>Limnobacter</taxon>
    </lineage>
</organism>
<dbReference type="EMBL" id="BSOJ01000012">
    <property type="protein sequence ID" value="GLR26100.1"/>
    <property type="molecule type" value="Genomic_DNA"/>
</dbReference>
<protein>
    <recommendedName>
        <fullName evidence="3">Deaminase</fullName>
    </recommendedName>
</protein>
<evidence type="ECO:0000313" key="1">
    <source>
        <dbReference type="EMBL" id="GLR26100.1"/>
    </source>
</evidence>
<reference evidence="2" key="1">
    <citation type="journal article" date="2019" name="Int. J. Syst. Evol. Microbiol.">
        <title>The Global Catalogue of Microorganisms (GCM) 10K type strain sequencing project: providing services to taxonomists for standard genome sequencing and annotation.</title>
        <authorList>
            <consortium name="The Broad Institute Genomics Platform"/>
            <consortium name="The Broad Institute Genome Sequencing Center for Infectious Disease"/>
            <person name="Wu L."/>
            <person name="Ma J."/>
        </authorList>
    </citation>
    <scope>NUCLEOTIDE SEQUENCE [LARGE SCALE GENOMIC DNA]</scope>
    <source>
        <strain evidence="2">NBRC 105857</strain>
    </source>
</reference>
<dbReference type="NCBIfam" id="NF041023">
    <property type="entry name" value="PP0621_fam"/>
    <property type="match status" value="1"/>
</dbReference>
<evidence type="ECO:0008006" key="3">
    <source>
        <dbReference type="Google" id="ProtNLM"/>
    </source>
</evidence>
<comment type="caution">
    <text evidence="1">The sequence shown here is derived from an EMBL/GenBank/DDBJ whole genome shotgun (WGS) entry which is preliminary data.</text>
</comment>
<dbReference type="Proteomes" id="UP001156664">
    <property type="component" value="Unassembled WGS sequence"/>
</dbReference>
<keyword evidence="2" id="KW-1185">Reference proteome</keyword>